<comment type="caution">
    <text evidence="1">The sequence shown here is derived from an EMBL/GenBank/DDBJ whole genome shotgun (WGS) entry which is preliminary data.</text>
</comment>
<name>A0A0F8ZQ04_9ZZZZ</name>
<gene>
    <name evidence="1" type="ORF">LCGC14_2667740</name>
</gene>
<sequence length="64" mass="7212">MNTRMYFGDGVYGTFDGFQIELTANGVDSEATDSICLEPGMLDMLKDWRDGKYPDYNTGKPYEA</sequence>
<protein>
    <submittedName>
        <fullName evidence="1">Uncharacterized protein</fullName>
    </submittedName>
</protein>
<evidence type="ECO:0000313" key="1">
    <source>
        <dbReference type="EMBL" id="KKK95947.1"/>
    </source>
</evidence>
<dbReference type="AlphaFoldDB" id="A0A0F8ZQ04"/>
<accession>A0A0F8ZQ04</accession>
<proteinExistence type="predicted"/>
<reference evidence="1" key="1">
    <citation type="journal article" date="2015" name="Nature">
        <title>Complex archaea that bridge the gap between prokaryotes and eukaryotes.</title>
        <authorList>
            <person name="Spang A."/>
            <person name="Saw J.H."/>
            <person name="Jorgensen S.L."/>
            <person name="Zaremba-Niedzwiedzka K."/>
            <person name="Martijn J."/>
            <person name="Lind A.E."/>
            <person name="van Eijk R."/>
            <person name="Schleper C."/>
            <person name="Guy L."/>
            <person name="Ettema T.J."/>
        </authorList>
    </citation>
    <scope>NUCLEOTIDE SEQUENCE</scope>
</reference>
<organism evidence="1">
    <name type="scientific">marine sediment metagenome</name>
    <dbReference type="NCBI Taxonomy" id="412755"/>
    <lineage>
        <taxon>unclassified sequences</taxon>
        <taxon>metagenomes</taxon>
        <taxon>ecological metagenomes</taxon>
    </lineage>
</organism>
<dbReference type="EMBL" id="LAZR01046692">
    <property type="protein sequence ID" value="KKK95947.1"/>
    <property type="molecule type" value="Genomic_DNA"/>
</dbReference>